<name>A0A7C4YER9_UNCW3</name>
<gene>
    <name evidence="6" type="ORF">ENV67_00180</name>
</gene>
<dbReference type="InterPro" id="IPR050553">
    <property type="entry name" value="Thioredoxin_ResA/DsbE_sf"/>
</dbReference>
<dbReference type="GO" id="GO:0006950">
    <property type="term" value="P:response to stress"/>
    <property type="evidence" value="ECO:0007669"/>
    <property type="project" value="UniProtKB-ARBA"/>
</dbReference>
<dbReference type="InterPro" id="IPR011990">
    <property type="entry name" value="TPR-like_helical_dom_sf"/>
</dbReference>
<dbReference type="SUPFAM" id="SSF48452">
    <property type="entry name" value="TPR-like"/>
    <property type="match status" value="1"/>
</dbReference>
<protein>
    <submittedName>
        <fullName evidence="6">TlpA family protein disulfide reductase</fullName>
    </submittedName>
</protein>
<accession>A0A7C4YER9</accession>
<comment type="caution">
    <text evidence="6">The sequence shown here is derived from an EMBL/GenBank/DDBJ whole genome shotgun (WGS) entry which is preliminary data.</text>
</comment>
<dbReference type="Gene3D" id="1.25.40.10">
    <property type="entry name" value="Tetratricopeptide repeat domain"/>
    <property type="match status" value="1"/>
</dbReference>
<dbReference type="Gene3D" id="3.40.30.10">
    <property type="entry name" value="Glutaredoxin"/>
    <property type="match status" value="1"/>
</dbReference>
<dbReference type="InterPro" id="IPR013766">
    <property type="entry name" value="Thioredoxin_domain"/>
</dbReference>
<evidence type="ECO:0000256" key="1">
    <source>
        <dbReference type="ARBA" id="ARBA00004196"/>
    </source>
</evidence>
<comment type="subcellular location">
    <subcellularLocation>
        <location evidence="1">Cell envelope</location>
    </subcellularLocation>
</comment>
<dbReference type="PROSITE" id="PS51352">
    <property type="entry name" value="THIOREDOXIN_2"/>
    <property type="match status" value="1"/>
</dbReference>
<dbReference type="AlphaFoldDB" id="A0A7C4YER9"/>
<reference evidence="6" key="1">
    <citation type="journal article" date="2020" name="mSystems">
        <title>Genome- and Community-Level Interaction Insights into Carbon Utilization and Element Cycling Functions of Hydrothermarchaeota in Hydrothermal Sediment.</title>
        <authorList>
            <person name="Zhou Z."/>
            <person name="Liu Y."/>
            <person name="Xu W."/>
            <person name="Pan J."/>
            <person name="Luo Z.H."/>
            <person name="Li M."/>
        </authorList>
    </citation>
    <scope>NUCLEOTIDE SEQUENCE [LARGE SCALE GENOMIC DNA]</scope>
    <source>
        <strain evidence="6">SpSt-780</strain>
    </source>
</reference>
<dbReference type="PROSITE" id="PS00194">
    <property type="entry name" value="THIOREDOXIN_1"/>
    <property type="match status" value="1"/>
</dbReference>
<dbReference type="Pfam" id="PF00578">
    <property type="entry name" value="AhpC-TSA"/>
    <property type="match status" value="1"/>
</dbReference>
<proteinExistence type="predicted"/>
<dbReference type="EMBL" id="DTHG01000002">
    <property type="protein sequence ID" value="HGW90946.1"/>
    <property type="molecule type" value="Genomic_DNA"/>
</dbReference>
<dbReference type="GO" id="GO:0030313">
    <property type="term" value="C:cell envelope"/>
    <property type="evidence" value="ECO:0007669"/>
    <property type="project" value="UniProtKB-SubCell"/>
</dbReference>
<evidence type="ECO:0000259" key="5">
    <source>
        <dbReference type="PROSITE" id="PS51352"/>
    </source>
</evidence>
<keyword evidence="2" id="KW-0201">Cytochrome c-type biogenesis</keyword>
<dbReference type="PANTHER" id="PTHR42852">
    <property type="entry name" value="THIOL:DISULFIDE INTERCHANGE PROTEIN DSBE"/>
    <property type="match status" value="1"/>
</dbReference>
<keyword evidence="4" id="KW-0676">Redox-active center</keyword>
<dbReference type="PANTHER" id="PTHR42852:SF6">
    <property type="entry name" value="THIOL:DISULFIDE INTERCHANGE PROTEIN DSBE"/>
    <property type="match status" value="1"/>
</dbReference>
<evidence type="ECO:0000256" key="4">
    <source>
        <dbReference type="ARBA" id="ARBA00023284"/>
    </source>
</evidence>
<dbReference type="InterPro" id="IPR017937">
    <property type="entry name" value="Thioredoxin_CS"/>
</dbReference>
<organism evidence="6">
    <name type="scientific">candidate division WOR-3 bacterium</name>
    <dbReference type="NCBI Taxonomy" id="2052148"/>
    <lineage>
        <taxon>Bacteria</taxon>
        <taxon>Bacteria division WOR-3</taxon>
    </lineage>
</organism>
<sequence length="579" mass="69966">MFYLFVLGFVATYDGNYLKIKYDGKLNKEGLKIFYEIHTKDTILSDYSDIKRENFFIRIPLNPYFILFYFEDTEGIREPEVEPFEYVFKGEGNNLKYANYLLNRRNKNYEKALYYIEKEKNEYPENKWVRYYEFWIKSIKNESYNIIFDDIKDEELSNALKILNDISKNTDYKKELIDFLKKFPNSIYNKDLLSEIDINYIPEIFDSLKINNIKIPAVASFMLYYVLQRVSPKDTIFKNILKELYKNYDFEEKNMLRNIIFNYLEWKDIKELFKLDDVFEVKDPLFLTDYAYELLKNNDYSNALKVALKAYSIYKDDYHNRRLWNYKKERRERERKESYCFLFSIIAKCYYELNNIRKAKKFIELSLQNETEDFKTEYNLAGDIYSKIGDYEKANEYYLVHYIETRDTISLNKLKKTYKGDDFEKYISDGKKSILKKKMLNRPAKDFSLPDLKGDTIRLSELKGKVVFLNFWATWCGPCKREIPYLNIIYEKYRNNPNILFYGITDEDKDKVEDFLKKKEHKFHILLGNIKELYDVYGVPTNILIDKNGFIQFRHVGFNEQMGEMFLKEIGEEIDFLLE</sequence>
<keyword evidence="3" id="KW-1015">Disulfide bond</keyword>
<dbReference type="InterPro" id="IPR000866">
    <property type="entry name" value="AhpC/TSA"/>
</dbReference>
<dbReference type="GO" id="GO:0016209">
    <property type="term" value="F:antioxidant activity"/>
    <property type="evidence" value="ECO:0007669"/>
    <property type="project" value="InterPro"/>
</dbReference>
<evidence type="ECO:0000256" key="3">
    <source>
        <dbReference type="ARBA" id="ARBA00023157"/>
    </source>
</evidence>
<evidence type="ECO:0000256" key="2">
    <source>
        <dbReference type="ARBA" id="ARBA00022748"/>
    </source>
</evidence>
<dbReference type="GO" id="GO:0017004">
    <property type="term" value="P:cytochrome complex assembly"/>
    <property type="evidence" value="ECO:0007669"/>
    <property type="project" value="UniProtKB-KW"/>
</dbReference>
<dbReference type="GO" id="GO:0016491">
    <property type="term" value="F:oxidoreductase activity"/>
    <property type="evidence" value="ECO:0007669"/>
    <property type="project" value="InterPro"/>
</dbReference>
<dbReference type="CDD" id="cd02966">
    <property type="entry name" value="TlpA_like_family"/>
    <property type="match status" value="1"/>
</dbReference>
<dbReference type="InterPro" id="IPR036249">
    <property type="entry name" value="Thioredoxin-like_sf"/>
</dbReference>
<feature type="domain" description="Thioredoxin" evidence="5">
    <location>
        <begin position="438"/>
        <end position="579"/>
    </location>
</feature>
<evidence type="ECO:0000313" key="6">
    <source>
        <dbReference type="EMBL" id="HGW90946.1"/>
    </source>
</evidence>
<dbReference type="SUPFAM" id="SSF52833">
    <property type="entry name" value="Thioredoxin-like"/>
    <property type="match status" value="1"/>
</dbReference>